<feature type="domain" description="KAP NTPase" evidence="2">
    <location>
        <begin position="393"/>
        <end position="723"/>
    </location>
</feature>
<keyword evidence="1" id="KW-1133">Transmembrane helix</keyword>
<sequence length="889" mass="103471">MIRLNYTFTNQGLGEYNDHVFPGVPFQLKDKKYRFTLQPTGLPVFLRFGIALSKTEEIDFAPQNGRYNNANLKFIEVHQGDLKEKKARSSNKLEIDTYYFSEHKGPRVTFQEYERGSIIDIWIQYDPSNETLRYKLTSGDNTYENNFSITGYNFFKIFAWADYHEFNIDVQIEIETTTVYRFPKRNLSNKDIRFLNLLYENFAQGREYDSVVKIPGFAEIFPGEFNEKDYQPLIQSDRLITLWGIWHINPGWDIFLKFDEVILSIKFLMQTNAIIDVVRSSDLQKIIPGITLQEIKMIFKLMSYFVGFSDGGGTQADGTVHIKFSSEQALHQYRKYRSLQEYLNQYLERLGITNEMESDNTDQSALGDEYFFKTQFYRQRLSDIEPVLGVKELAADMAAIIYGMQGDNGQMIGVFGKWGRGKTYFIKQLWKELKARHTILFEKVEYQAWKYQDTPASWAYLYERLCDAYLGDKKNFLRYYARLFVLNRKRVGWTPVWKMLITIIATASILVLISHSIKEKVTFWVGATSVFFAVISGIYHQITKNYSTKAIELIKKYTDRSSFKASLGIQADIHEELVKLLKVWIPATKEVKWYSGLFIWLYGKPPDQVLLVVEDLDRCAEDKIIPHIDALRVMLENDEVVKRLIIITAIDERILRNAIRKKYHALLEGEISNSTNVDELISEYLDKLFISAIKLGDLNNQQKEEYLKVLFKNDIVATTVITDTIQQVANDQTEAIVISQSTNEQNIYTRADAEKNGATAIPAKPDNKTEKLTPREIELLTKTISNWEGATPRRISIFYYRYLLCKNLLVDKYARLNIVNPWQGNGLETLFQLIRQYHDDHNPDKILIEARKVHKQPAALKETFKGKSFVPELTDYLFLLEVLEIVIAY</sequence>
<feature type="transmembrane region" description="Helical" evidence="1">
    <location>
        <begin position="521"/>
        <end position="539"/>
    </location>
</feature>
<keyword evidence="1" id="KW-0812">Transmembrane</keyword>
<organism evidence="3 4">
    <name type="scientific">Niastella koreensis</name>
    <dbReference type="NCBI Taxonomy" id="354356"/>
    <lineage>
        <taxon>Bacteria</taxon>
        <taxon>Pseudomonadati</taxon>
        <taxon>Bacteroidota</taxon>
        <taxon>Chitinophagia</taxon>
        <taxon>Chitinophagales</taxon>
        <taxon>Chitinophagaceae</taxon>
        <taxon>Niastella</taxon>
    </lineage>
</organism>
<name>A0ABX3NT22_9BACT</name>
<keyword evidence="4" id="KW-1185">Reference proteome</keyword>
<dbReference type="Proteomes" id="UP000192277">
    <property type="component" value="Unassembled WGS sequence"/>
</dbReference>
<comment type="caution">
    <text evidence="3">The sequence shown here is derived from an EMBL/GenBank/DDBJ whole genome shotgun (WGS) entry which is preliminary data.</text>
</comment>
<gene>
    <name evidence="3" type="ORF">A4D02_33640</name>
</gene>
<dbReference type="PANTHER" id="PTHR22674:SF6">
    <property type="entry name" value="NTPASE KAP FAMILY P-LOOP DOMAIN-CONTAINING PROTEIN 1"/>
    <property type="match status" value="1"/>
</dbReference>
<dbReference type="EMBL" id="LWBO01000020">
    <property type="protein sequence ID" value="OQP45343.1"/>
    <property type="molecule type" value="Genomic_DNA"/>
</dbReference>
<dbReference type="InterPro" id="IPR011646">
    <property type="entry name" value="KAP_P-loop"/>
</dbReference>
<dbReference type="InterPro" id="IPR027417">
    <property type="entry name" value="P-loop_NTPase"/>
</dbReference>
<reference evidence="3 4" key="1">
    <citation type="submission" date="2016-04" db="EMBL/GenBank/DDBJ databases">
        <authorList>
            <person name="Chen L."/>
            <person name="Zhuang W."/>
            <person name="Wang G."/>
        </authorList>
    </citation>
    <scope>NUCLEOTIDE SEQUENCE [LARGE SCALE GENOMIC DNA]</scope>
    <source>
        <strain evidence="4">GR20</strain>
    </source>
</reference>
<accession>A0ABX3NT22</accession>
<dbReference type="Pfam" id="PF07693">
    <property type="entry name" value="KAP_NTPase"/>
    <property type="match status" value="1"/>
</dbReference>
<keyword evidence="1" id="KW-0472">Membrane</keyword>
<dbReference type="RefSeq" id="WP_014218050.1">
    <property type="nucleotide sequence ID" value="NZ_LWBO01000020.1"/>
</dbReference>
<dbReference type="PANTHER" id="PTHR22674">
    <property type="entry name" value="NTPASE, KAP FAMILY P-LOOP DOMAIN-CONTAINING 1"/>
    <property type="match status" value="1"/>
</dbReference>
<feature type="transmembrane region" description="Helical" evidence="1">
    <location>
        <begin position="496"/>
        <end position="514"/>
    </location>
</feature>
<evidence type="ECO:0000256" key="1">
    <source>
        <dbReference type="SAM" id="Phobius"/>
    </source>
</evidence>
<protein>
    <recommendedName>
        <fullName evidence="2">KAP NTPase domain-containing protein</fullName>
    </recommendedName>
</protein>
<evidence type="ECO:0000259" key="2">
    <source>
        <dbReference type="Pfam" id="PF07693"/>
    </source>
</evidence>
<proteinExistence type="predicted"/>
<dbReference type="SUPFAM" id="SSF52540">
    <property type="entry name" value="P-loop containing nucleoside triphosphate hydrolases"/>
    <property type="match status" value="1"/>
</dbReference>
<dbReference type="InterPro" id="IPR052754">
    <property type="entry name" value="NTPase_KAP_P-loop"/>
</dbReference>
<evidence type="ECO:0000313" key="3">
    <source>
        <dbReference type="EMBL" id="OQP45343.1"/>
    </source>
</evidence>
<evidence type="ECO:0000313" key="4">
    <source>
        <dbReference type="Proteomes" id="UP000192277"/>
    </source>
</evidence>